<accession>A0A443I101</accession>
<dbReference type="VEuPathDB" id="FungiDB:C8Q69DRAFT_456532"/>
<sequence>MSTATTTTPPPSGDNPPSQNAIREADYIRFKNYAAMTFLVASPVLIAIPPRKLDHLTVLLTGAFLVSANHLTRERTGRSITERLEERLSRVKPPTTAITDPLPSERAHEIQAKLRAAREAQLRSGGLVGEELERLKRQQQQEKSAAERIWMGDESPGWKERRLEEERKALEEGKGYGDLIMEHIWDVWNWGKKSSDQDASGSTGEKK</sequence>
<dbReference type="EMBL" id="RCNU01000002">
    <property type="protein sequence ID" value="RWQ97745.1"/>
    <property type="molecule type" value="Genomic_DNA"/>
</dbReference>
<dbReference type="OrthoDB" id="5411041at2759"/>
<proteinExistence type="predicted"/>
<dbReference type="GeneID" id="39599120"/>
<dbReference type="AlphaFoldDB" id="A0A443I101"/>
<gene>
    <name evidence="2" type="ORF">C8Q69DRAFT_456532</name>
</gene>
<evidence type="ECO:0000313" key="2">
    <source>
        <dbReference type="EMBL" id="RWQ97745.1"/>
    </source>
</evidence>
<evidence type="ECO:0000256" key="1">
    <source>
        <dbReference type="SAM" id="MobiDB-lite"/>
    </source>
</evidence>
<dbReference type="RefSeq" id="XP_028487390.1">
    <property type="nucleotide sequence ID" value="XM_028629843.1"/>
</dbReference>
<evidence type="ECO:0000313" key="3">
    <source>
        <dbReference type="Proteomes" id="UP000283841"/>
    </source>
</evidence>
<name>A0A443I101_BYSSP</name>
<protein>
    <recommendedName>
        <fullName evidence="4">Rhomboid family membrane protein</fullName>
    </recommendedName>
</protein>
<feature type="region of interest" description="Disordered" evidence="1">
    <location>
        <begin position="1"/>
        <end position="20"/>
    </location>
</feature>
<reference evidence="2 3" key="1">
    <citation type="journal article" date="2018" name="Front. Microbiol.">
        <title>Genomic and genetic insights into a cosmopolitan fungus, Paecilomyces variotii (Eurotiales).</title>
        <authorList>
            <person name="Urquhart A.S."/>
            <person name="Mondo S.J."/>
            <person name="Makela M.R."/>
            <person name="Hane J.K."/>
            <person name="Wiebenga A."/>
            <person name="He G."/>
            <person name="Mihaltcheva S."/>
            <person name="Pangilinan J."/>
            <person name="Lipzen A."/>
            <person name="Barry K."/>
            <person name="de Vries R.P."/>
            <person name="Grigoriev I.V."/>
            <person name="Idnurm A."/>
        </authorList>
    </citation>
    <scope>NUCLEOTIDE SEQUENCE [LARGE SCALE GENOMIC DNA]</scope>
    <source>
        <strain evidence="2 3">CBS 101075</strain>
    </source>
</reference>
<comment type="caution">
    <text evidence="2">The sequence shown here is derived from an EMBL/GenBank/DDBJ whole genome shotgun (WGS) entry which is preliminary data.</text>
</comment>
<evidence type="ECO:0008006" key="4">
    <source>
        <dbReference type="Google" id="ProtNLM"/>
    </source>
</evidence>
<organism evidence="2 3">
    <name type="scientific">Byssochlamys spectabilis</name>
    <name type="common">Paecilomyces variotii</name>
    <dbReference type="NCBI Taxonomy" id="264951"/>
    <lineage>
        <taxon>Eukaryota</taxon>
        <taxon>Fungi</taxon>
        <taxon>Dikarya</taxon>
        <taxon>Ascomycota</taxon>
        <taxon>Pezizomycotina</taxon>
        <taxon>Eurotiomycetes</taxon>
        <taxon>Eurotiomycetidae</taxon>
        <taxon>Eurotiales</taxon>
        <taxon>Thermoascaceae</taxon>
        <taxon>Paecilomyces</taxon>
    </lineage>
</organism>
<dbReference type="Proteomes" id="UP000283841">
    <property type="component" value="Unassembled WGS sequence"/>
</dbReference>
<keyword evidence="3" id="KW-1185">Reference proteome</keyword>